<dbReference type="OrthoDB" id="185373at2759"/>
<dbReference type="PROSITE" id="PS51375">
    <property type="entry name" value="PPR"/>
    <property type="match status" value="3"/>
</dbReference>
<reference evidence="3 4" key="2">
    <citation type="journal article" date="2007" name="BMC Biol.">
        <title>A 100%-complete sequence reveals unusually simple genomic features in the hot-spring red alga Cyanidioschyzon merolae.</title>
        <authorList>
            <person name="Nozaki H."/>
            <person name="Takano H."/>
            <person name="Misumi O."/>
            <person name="Terasawa K."/>
            <person name="Matsuzaki M."/>
            <person name="Maruyama S."/>
            <person name="Nishida K."/>
            <person name="Yagisawa F."/>
            <person name="Yoshida Y."/>
            <person name="Fujiwara T."/>
            <person name="Takio S."/>
            <person name="Tamura K."/>
            <person name="Chung S.J."/>
            <person name="Nakamura S."/>
            <person name="Kuroiwa H."/>
            <person name="Tanaka K."/>
            <person name="Sato N."/>
            <person name="Kuroiwa T."/>
        </authorList>
    </citation>
    <scope>NUCLEOTIDE SEQUENCE [LARGE SCALE GENOMIC DNA]</scope>
    <source>
        <strain evidence="3 4">10D</strain>
    </source>
</reference>
<reference evidence="3 4" key="1">
    <citation type="journal article" date="2004" name="Nature">
        <title>Genome sequence of the ultrasmall unicellular red alga Cyanidioschyzon merolae 10D.</title>
        <authorList>
            <person name="Matsuzaki M."/>
            <person name="Misumi O."/>
            <person name="Shin-i T."/>
            <person name="Maruyama S."/>
            <person name="Takahara M."/>
            <person name="Miyagishima S."/>
            <person name="Mori T."/>
            <person name="Nishida K."/>
            <person name="Yagisawa F."/>
            <person name="Nishida K."/>
            <person name="Yoshida Y."/>
            <person name="Nishimura Y."/>
            <person name="Nakao S."/>
            <person name="Kobayashi T."/>
            <person name="Momoyama Y."/>
            <person name="Higashiyama T."/>
            <person name="Minoda A."/>
            <person name="Sano M."/>
            <person name="Nomoto H."/>
            <person name="Oishi K."/>
            <person name="Hayashi H."/>
            <person name="Ohta F."/>
            <person name="Nishizaka S."/>
            <person name="Haga S."/>
            <person name="Miura S."/>
            <person name="Morishita T."/>
            <person name="Kabeya Y."/>
            <person name="Terasawa K."/>
            <person name="Suzuki Y."/>
            <person name="Ishii Y."/>
            <person name="Asakawa S."/>
            <person name="Takano H."/>
            <person name="Ohta N."/>
            <person name="Kuroiwa H."/>
            <person name="Tanaka K."/>
            <person name="Shimizu N."/>
            <person name="Sugano S."/>
            <person name="Sato N."/>
            <person name="Nozaki H."/>
            <person name="Ogasawara N."/>
            <person name="Kohara Y."/>
            <person name="Kuroiwa T."/>
        </authorList>
    </citation>
    <scope>NUCLEOTIDE SEQUENCE [LARGE SCALE GENOMIC DNA]</scope>
    <source>
        <strain evidence="3 4">10D</strain>
    </source>
</reference>
<dbReference type="InterPro" id="IPR011990">
    <property type="entry name" value="TPR-like_helical_dom_sf"/>
</dbReference>
<proteinExistence type="predicted"/>
<gene>
    <name evidence="3" type="ORF">CYME_CMS278C</name>
</gene>
<evidence type="ECO:0008006" key="5">
    <source>
        <dbReference type="Google" id="ProtNLM"/>
    </source>
</evidence>
<dbReference type="PANTHER" id="PTHR47934">
    <property type="entry name" value="PENTATRICOPEPTIDE REPEAT-CONTAINING PROTEIN PET309, MITOCHONDRIAL"/>
    <property type="match status" value="1"/>
</dbReference>
<dbReference type="GO" id="GO:0003729">
    <property type="term" value="F:mRNA binding"/>
    <property type="evidence" value="ECO:0007669"/>
    <property type="project" value="TreeGrafter"/>
</dbReference>
<dbReference type="Gene3D" id="1.25.40.10">
    <property type="entry name" value="Tetratricopeptide repeat domain"/>
    <property type="match status" value="3"/>
</dbReference>
<keyword evidence="4" id="KW-1185">Reference proteome</keyword>
<dbReference type="eggNOG" id="KOG4197">
    <property type="taxonomic scope" value="Eukaryota"/>
</dbReference>
<dbReference type="OMA" id="PDWSSHR"/>
<protein>
    <recommendedName>
        <fullName evidence="5">Pentacotripeptide-repeat region of PRORP domain-containing protein</fullName>
    </recommendedName>
</protein>
<dbReference type="Pfam" id="PF13812">
    <property type="entry name" value="PPR_3"/>
    <property type="match status" value="1"/>
</dbReference>
<dbReference type="EMBL" id="AP006501">
    <property type="protein sequence ID" value="BAM82870.1"/>
    <property type="molecule type" value="Genomic_DNA"/>
</dbReference>
<evidence type="ECO:0000256" key="2">
    <source>
        <dbReference type="SAM" id="MobiDB-lite"/>
    </source>
</evidence>
<name>M1V795_CYAM1</name>
<dbReference type="InterPro" id="IPR051114">
    <property type="entry name" value="Mito_RNA_Proc_CCM1"/>
</dbReference>
<dbReference type="PANTHER" id="PTHR47934:SF6">
    <property type="entry name" value="MITOCHONDRIAL GROUP I INTRON SPLICING FACTOR CCM1-RELATED"/>
    <property type="match status" value="1"/>
</dbReference>
<dbReference type="Proteomes" id="UP000007014">
    <property type="component" value="Chromosome 19"/>
</dbReference>
<evidence type="ECO:0000313" key="3">
    <source>
        <dbReference type="EMBL" id="BAM82870.1"/>
    </source>
</evidence>
<feature type="repeat" description="PPR" evidence="1">
    <location>
        <begin position="192"/>
        <end position="226"/>
    </location>
</feature>
<dbReference type="Gramene" id="CMS278CT">
    <property type="protein sequence ID" value="CMS278CT"/>
    <property type="gene ID" value="CMS278C"/>
</dbReference>
<dbReference type="GO" id="GO:0006396">
    <property type="term" value="P:RNA processing"/>
    <property type="evidence" value="ECO:0007669"/>
    <property type="project" value="TreeGrafter"/>
</dbReference>
<dbReference type="Pfam" id="PF13041">
    <property type="entry name" value="PPR_2"/>
    <property type="match status" value="1"/>
</dbReference>
<dbReference type="KEGG" id="cme:CYME_CMS278C"/>
<dbReference type="GeneID" id="16997169"/>
<dbReference type="AlphaFoldDB" id="M1V795"/>
<dbReference type="RefSeq" id="XP_005538906.1">
    <property type="nucleotide sequence ID" value="XM_005538849.1"/>
</dbReference>
<sequence length="754" mass="83864">MVSLCYLTGVWTSDSDSKKRCWRCVQRNETVLPFVTRLQRNSPGACLVPRRRAGLPQAGVAGATFWTMNQSMPHETGSELLEKLCGLRLAQPSEAEKRSFGLNLARLQQELDWRRDRLSLAQLRALLDASETLLPAEALPSLLDWVQGCLHSTVPRAERDALFWGLVAAWERLIIRLPVSSLVQVLQRSPTSATTYNALLCALSRRSRRSDAEQLWRSLLAKRVPLAPHAISCVLEMYLRANMPEHIPMLFEKLAVHGVHLDTIALNALLHCMCRMSRVRESLVLFRIMRAHRVADTPSYNILLSMCRRLGLVSSALALKADLDSQPHLEPDALTYSLLMTLLTTADRPLETLALYREMEARKLPLTGPALNAYVGFLFGRGKFETVWIVYAKAVQACEARLQMQRTEELGHGTATAANDQVVWKRPVPPASSDETDPVPDRERSGLAKLSEPAARRQAALAGLGASAETFAHVVLACVKSLQKPEAVQAYSDMRLCGYRLNSGGYNALVELCCRSADIARGLELFAEMRRIGLEPNVTAYTLVIRDMANVATDVQRQLNAISRADIATQRSALDAKVLQERVQLLVKQALHYFAEMRSRSYAPSRMLYKALVRACAVSGQSKRLADLLLEGDSAAPAIEQLVAGELVESLLDEGHHATAVQLVEHFAALGVRLSVITCRTLIHTLYRIRDAQGILRICSLMLQHGVEINHITLRMIERALMHHELPPNIPAEIGERAQILLSRLRASQGYARP</sequence>
<dbReference type="Pfam" id="PF01535">
    <property type="entry name" value="PPR"/>
    <property type="match status" value="2"/>
</dbReference>
<feature type="region of interest" description="Disordered" evidence="2">
    <location>
        <begin position="424"/>
        <end position="449"/>
    </location>
</feature>
<dbReference type="HOGENOM" id="CLU_369348_0_0_1"/>
<accession>M1V795</accession>
<dbReference type="InterPro" id="IPR002885">
    <property type="entry name" value="PPR_rpt"/>
</dbReference>
<feature type="repeat" description="PPR" evidence="1">
    <location>
        <begin position="262"/>
        <end position="296"/>
    </location>
</feature>
<feature type="repeat" description="PPR" evidence="1">
    <location>
        <begin position="502"/>
        <end position="536"/>
    </location>
</feature>
<dbReference type="NCBIfam" id="TIGR00756">
    <property type="entry name" value="PPR"/>
    <property type="match status" value="2"/>
</dbReference>
<evidence type="ECO:0000313" key="4">
    <source>
        <dbReference type="Proteomes" id="UP000007014"/>
    </source>
</evidence>
<dbReference type="GO" id="GO:0007005">
    <property type="term" value="P:mitochondrion organization"/>
    <property type="evidence" value="ECO:0007669"/>
    <property type="project" value="TreeGrafter"/>
</dbReference>
<organism evidence="3 4">
    <name type="scientific">Cyanidioschyzon merolae (strain NIES-3377 / 10D)</name>
    <name type="common">Unicellular red alga</name>
    <dbReference type="NCBI Taxonomy" id="280699"/>
    <lineage>
        <taxon>Eukaryota</taxon>
        <taxon>Rhodophyta</taxon>
        <taxon>Bangiophyceae</taxon>
        <taxon>Cyanidiales</taxon>
        <taxon>Cyanidiaceae</taxon>
        <taxon>Cyanidioschyzon</taxon>
    </lineage>
</organism>
<evidence type="ECO:0000256" key="1">
    <source>
        <dbReference type="PROSITE-ProRule" id="PRU00708"/>
    </source>
</evidence>
<dbReference type="GO" id="GO:0005739">
    <property type="term" value="C:mitochondrion"/>
    <property type="evidence" value="ECO:0007669"/>
    <property type="project" value="TreeGrafter"/>
</dbReference>